<dbReference type="InterPro" id="IPR013694">
    <property type="entry name" value="VIT"/>
</dbReference>
<feature type="region of interest" description="Disordered" evidence="11">
    <location>
        <begin position="654"/>
        <end position="705"/>
    </location>
</feature>
<keyword evidence="7" id="KW-0654">Proteoglycan</keyword>
<dbReference type="GO" id="GO:0004867">
    <property type="term" value="F:serine-type endopeptidase inhibitor activity"/>
    <property type="evidence" value="ECO:0007669"/>
    <property type="project" value="UniProtKB-KW"/>
</dbReference>
<organism evidence="14 15">
    <name type="scientific">Labrus bergylta</name>
    <name type="common">ballan wrasse</name>
    <dbReference type="NCBI Taxonomy" id="56723"/>
    <lineage>
        <taxon>Eukaryota</taxon>
        <taxon>Metazoa</taxon>
        <taxon>Chordata</taxon>
        <taxon>Craniata</taxon>
        <taxon>Vertebrata</taxon>
        <taxon>Euteleostomi</taxon>
        <taxon>Actinopterygii</taxon>
        <taxon>Neopterygii</taxon>
        <taxon>Teleostei</taxon>
        <taxon>Neoteleostei</taxon>
        <taxon>Acanthomorphata</taxon>
        <taxon>Eupercaria</taxon>
        <taxon>Labriformes</taxon>
        <taxon>Labridae</taxon>
        <taxon>Labrus</taxon>
    </lineage>
</organism>
<evidence type="ECO:0000256" key="4">
    <source>
        <dbReference type="ARBA" id="ARBA00022690"/>
    </source>
</evidence>
<dbReference type="PANTHER" id="PTHR10338">
    <property type="entry name" value="INTER-ALPHA-TRYPSIN INHIBITOR HEAVY CHAIN FAMILY MEMBER"/>
    <property type="match status" value="1"/>
</dbReference>
<evidence type="ECO:0000256" key="8">
    <source>
        <dbReference type="ARBA" id="ARBA00023180"/>
    </source>
</evidence>
<evidence type="ECO:0000256" key="9">
    <source>
        <dbReference type="ARBA" id="ARBA00037051"/>
    </source>
</evidence>
<feature type="domain" description="VWFA" evidence="12">
    <location>
        <begin position="312"/>
        <end position="495"/>
    </location>
</feature>
<reference evidence="14" key="2">
    <citation type="submission" date="2025-09" db="UniProtKB">
        <authorList>
            <consortium name="Ensembl"/>
        </authorList>
    </citation>
    <scope>IDENTIFICATION</scope>
</reference>
<dbReference type="AlphaFoldDB" id="A0A3Q3GMS7"/>
<dbReference type="SUPFAM" id="SSF53300">
    <property type="entry name" value="vWA-like"/>
    <property type="match status" value="1"/>
</dbReference>
<evidence type="ECO:0000256" key="5">
    <source>
        <dbReference type="ARBA" id="ARBA00022729"/>
    </source>
</evidence>
<feature type="domain" description="VIT" evidence="13">
    <location>
        <begin position="57"/>
        <end position="186"/>
    </location>
</feature>
<evidence type="ECO:0000256" key="3">
    <source>
        <dbReference type="ARBA" id="ARBA00022525"/>
    </source>
</evidence>
<evidence type="ECO:0000256" key="11">
    <source>
        <dbReference type="SAM" id="MobiDB-lite"/>
    </source>
</evidence>
<keyword evidence="4" id="KW-0646">Protease inhibitor</keyword>
<dbReference type="InParanoid" id="A0A3Q3GMS7"/>
<comment type="function">
    <text evidence="9">May act as a carrier of hyaluronan in serum or as a binding protein between hyaluronan and other matrix protein, including those on cell surfaces in tissues to regulate the localization, synthesis and degradation of hyaluronan which are essential to cells undergoing biological processes.</text>
</comment>
<feature type="compositionally biased region" description="Low complexity" evidence="11">
    <location>
        <begin position="662"/>
        <end position="683"/>
    </location>
</feature>
<dbReference type="OrthoDB" id="299997at2759"/>
<keyword evidence="5" id="KW-0732">Signal</keyword>
<dbReference type="Proteomes" id="UP000261660">
    <property type="component" value="Unplaced"/>
</dbReference>
<dbReference type="Pfam" id="PF06668">
    <property type="entry name" value="ITI_HC_C"/>
    <property type="match status" value="1"/>
</dbReference>
<dbReference type="FunCoup" id="A0A3Q3GMS7">
    <property type="interactions" value="114"/>
</dbReference>
<accession>A0A3Q3GMS7</accession>
<dbReference type="PROSITE" id="PS51468">
    <property type="entry name" value="VIT"/>
    <property type="match status" value="1"/>
</dbReference>
<dbReference type="GO" id="GO:0030212">
    <property type="term" value="P:hyaluronan metabolic process"/>
    <property type="evidence" value="ECO:0007669"/>
    <property type="project" value="InterPro"/>
</dbReference>
<dbReference type="Pfam" id="PF08487">
    <property type="entry name" value="VIT"/>
    <property type="match status" value="1"/>
</dbReference>
<dbReference type="InterPro" id="IPR036465">
    <property type="entry name" value="vWFA_dom_sf"/>
</dbReference>
<keyword evidence="3" id="KW-0964">Secreted</keyword>
<dbReference type="InterPro" id="IPR050934">
    <property type="entry name" value="ITIH"/>
</dbReference>
<protein>
    <recommendedName>
        <fullName evidence="10">Inter-alpha-trypsin inhibitor heavy chain H3</fullName>
    </recommendedName>
</protein>
<dbReference type="SMART" id="SM00609">
    <property type="entry name" value="VIT"/>
    <property type="match status" value="1"/>
</dbReference>
<evidence type="ECO:0000313" key="14">
    <source>
        <dbReference type="Ensembl" id="ENSLBEP00000035212.1"/>
    </source>
</evidence>
<evidence type="ECO:0000256" key="1">
    <source>
        <dbReference type="ARBA" id="ARBA00004613"/>
    </source>
</evidence>
<dbReference type="PROSITE" id="PS50234">
    <property type="entry name" value="VWFA"/>
    <property type="match status" value="1"/>
</dbReference>
<keyword evidence="8" id="KW-0325">Glycoprotein</keyword>
<keyword evidence="15" id="KW-1185">Reference proteome</keyword>
<dbReference type="FunFam" id="3.40.50.410:FF:000013">
    <property type="entry name" value="inter-alpha-trypsin inhibitor heavy chain H2"/>
    <property type="match status" value="1"/>
</dbReference>
<evidence type="ECO:0000259" key="13">
    <source>
        <dbReference type="PROSITE" id="PS51468"/>
    </source>
</evidence>
<evidence type="ECO:0000256" key="7">
    <source>
        <dbReference type="ARBA" id="ARBA00022974"/>
    </source>
</evidence>
<evidence type="ECO:0000313" key="15">
    <source>
        <dbReference type="Proteomes" id="UP000261660"/>
    </source>
</evidence>
<sequence length="947" mass="106052">MLGKRIFCFSFLPVVWRLMLLLVCLCTWLAAQTHGALVVFPRDALKEDAQETMGPSIRSIKKRSTNPANVVEVYSVKVDCTVTSRFAHTVMTSKALNKGNTSKAIVFEMDLPKTALISNFSMEIEGQVYVGEVKGKEKAKKEYEKAVSSGQTAGLVKVSGRKMEKFSVSVNIAGKSSVTFILTYEELLKRNLGQYEILTRVKPNQPVQEFQIVTNIYEPQGIAFVEATATFLTNDLLSLVEKTVTDTKAHVSFSPTLEQQRKCPGCEGTIIDGDFIIKYDVKREKSLGHVQIVNGHFVHFFAPPDLPRVPKNVVFVIDRSGSMSGRKIQQTRDAMAAILKDLSEEDHFALIMFDNKIITWKDSLTKASKQNVSKAIAYISKLKDNGSTNINDAVLTAVKMLMREREKKNLPERSTDMIILLTDGMPNSGESNLQKIQENVHSAIGGKMSMFCLGFGNDVSYSFLDLMSRQNKGLARRIFEGSDAALQLQGFYEEVSSPLLLDVDLHYPDNSVEALTKNHYSQLFNGSEIVVTGRVTDNNLDNFLVEVFARGPEEDFSVQGKASVVNFDVLYPEQDYIFGDFSERLWAYLTIQQLLENSDIGTQQEKDNATAKALEMALRYSFVTPLTSMVVTKPETEDGRDDLLIADKLTEDQRQKAERNVGSSAHAASSSGQSHGSSSRSSSPNRYKFRGSGSRGRSDVDGDPHFMIELPDRNDALCFNINDKPGTIFNLVRDPESGFVVNGQIIGKKKVSLDGKINTYFGRFGIIHQKLGVRLEVSTQNISVFHHGNKIQLLWSDSASIKETDFHLRLSKNSSLSVTLRHSVKFMIIRHTKVWKRRHDQQDFLGFYTIDSHHLSSSVHGLLGQFYHGVGFEITDMHSDELQEHMYATMFVKGQTLNVTRHWQMDFSRDLKNGENIPCWFVDNDGTGLIDGKASDYIVSGLSKTTF</sequence>
<dbReference type="InterPro" id="IPR010600">
    <property type="entry name" value="ITI_HC_C"/>
</dbReference>
<dbReference type="PANTHER" id="PTHR10338:SF115">
    <property type="entry name" value="INTER-ALPHA-TRYPSIN INHIBITOR HEAVY CHAIN H3"/>
    <property type="match status" value="1"/>
</dbReference>
<comment type="similarity">
    <text evidence="2">Belongs to the ITIH family.</text>
</comment>
<dbReference type="InterPro" id="IPR002035">
    <property type="entry name" value="VWF_A"/>
</dbReference>
<evidence type="ECO:0000256" key="2">
    <source>
        <dbReference type="ARBA" id="ARBA00010158"/>
    </source>
</evidence>
<name>A0A3Q3GMS7_9LABR</name>
<dbReference type="SMART" id="SM00327">
    <property type="entry name" value="VWA"/>
    <property type="match status" value="1"/>
</dbReference>
<dbReference type="GeneTree" id="ENSGT00940000154554"/>
<dbReference type="Gene3D" id="3.40.50.410">
    <property type="entry name" value="von Willebrand factor, type A domain"/>
    <property type="match status" value="1"/>
</dbReference>
<feature type="compositionally biased region" description="Basic and acidic residues" evidence="11">
    <location>
        <begin position="696"/>
        <end position="705"/>
    </location>
</feature>
<dbReference type="Pfam" id="PF00092">
    <property type="entry name" value="VWA"/>
    <property type="match status" value="1"/>
</dbReference>
<dbReference type="GO" id="GO:0005576">
    <property type="term" value="C:extracellular region"/>
    <property type="evidence" value="ECO:0007669"/>
    <property type="project" value="UniProtKB-SubCell"/>
</dbReference>
<evidence type="ECO:0000256" key="6">
    <source>
        <dbReference type="ARBA" id="ARBA00022900"/>
    </source>
</evidence>
<comment type="subcellular location">
    <subcellularLocation>
        <location evidence="1">Secreted</location>
    </subcellularLocation>
</comment>
<dbReference type="STRING" id="56723.ENSLBEP00000035212"/>
<reference evidence="14" key="1">
    <citation type="submission" date="2025-08" db="UniProtKB">
        <authorList>
            <consortium name="Ensembl"/>
        </authorList>
    </citation>
    <scope>IDENTIFICATION</scope>
</reference>
<proteinExistence type="inferred from homology"/>
<keyword evidence="6" id="KW-0722">Serine protease inhibitor</keyword>
<dbReference type="Ensembl" id="ENSLBET00000036708.1">
    <property type="protein sequence ID" value="ENSLBEP00000035212.1"/>
    <property type="gene ID" value="ENSLBEG00000026440.1"/>
</dbReference>
<evidence type="ECO:0000256" key="10">
    <source>
        <dbReference type="ARBA" id="ARBA00039924"/>
    </source>
</evidence>
<evidence type="ECO:0000259" key="12">
    <source>
        <dbReference type="PROSITE" id="PS50234"/>
    </source>
</evidence>